<protein>
    <submittedName>
        <fullName evidence="4">Peptidyl-tRNA hydrolase</fullName>
    </submittedName>
</protein>
<keyword evidence="4" id="KW-0378">Hydrolase</keyword>
<dbReference type="KEGG" id="dalk:DSCA_51010"/>
<feature type="compositionally biased region" description="Basic residues" evidence="2">
    <location>
        <begin position="124"/>
        <end position="137"/>
    </location>
</feature>
<dbReference type="GO" id="GO:0004045">
    <property type="term" value="F:peptidyl-tRNA hydrolase activity"/>
    <property type="evidence" value="ECO:0007669"/>
    <property type="project" value="TreeGrafter"/>
</dbReference>
<dbReference type="Gene3D" id="3.30.160.20">
    <property type="match status" value="1"/>
</dbReference>
<gene>
    <name evidence="4" type="ORF">DSCA_51010</name>
</gene>
<dbReference type="RefSeq" id="WP_155319046.1">
    <property type="nucleotide sequence ID" value="NZ_AP021874.1"/>
</dbReference>
<reference evidence="4 5" key="1">
    <citation type="submission" date="2019-11" db="EMBL/GenBank/DDBJ databases">
        <title>Comparative genomics of hydrocarbon-degrading Desulfosarcina strains.</title>
        <authorList>
            <person name="Watanabe M."/>
            <person name="Kojima H."/>
            <person name="Fukui M."/>
        </authorList>
    </citation>
    <scope>NUCLEOTIDE SEQUENCE [LARGE SCALE GENOMIC DNA]</scope>
    <source>
        <strain evidence="4 5">PL12</strain>
    </source>
</reference>
<evidence type="ECO:0000313" key="5">
    <source>
        <dbReference type="Proteomes" id="UP000427906"/>
    </source>
</evidence>
<dbReference type="Pfam" id="PF00472">
    <property type="entry name" value="RF-1"/>
    <property type="match status" value="1"/>
</dbReference>
<organism evidence="4 5">
    <name type="scientific">Desulfosarcina alkanivorans</name>
    <dbReference type="NCBI Taxonomy" id="571177"/>
    <lineage>
        <taxon>Bacteria</taxon>
        <taxon>Pseudomonadati</taxon>
        <taxon>Thermodesulfobacteriota</taxon>
        <taxon>Desulfobacteria</taxon>
        <taxon>Desulfobacterales</taxon>
        <taxon>Desulfosarcinaceae</taxon>
        <taxon>Desulfosarcina</taxon>
    </lineage>
</organism>
<proteinExistence type="inferred from homology"/>
<feature type="domain" description="Prokaryotic-type class I peptide chain release factors" evidence="3">
    <location>
        <begin position="21"/>
        <end position="37"/>
    </location>
</feature>
<dbReference type="OrthoDB" id="9815709at2"/>
<dbReference type="PANTHER" id="PTHR47814">
    <property type="entry name" value="PEPTIDYL-TRNA HYDROLASE ARFB"/>
    <property type="match status" value="1"/>
</dbReference>
<accession>A0A5K7YVS7</accession>
<dbReference type="InterPro" id="IPR045853">
    <property type="entry name" value="Pep_chain_release_fac_I_sf"/>
</dbReference>
<dbReference type="InterPro" id="IPR000352">
    <property type="entry name" value="Pep_chain_release_fac_I"/>
</dbReference>
<evidence type="ECO:0000256" key="2">
    <source>
        <dbReference type="SAM" id="MobiDB-lite"/>
    </source>
</evidence>
<dbReference type="PANTHER" id="PTHR47814:SF1">
    <property type="entry name" value="PEPTIDYL-TRNA HYDROLASE ARFB"/>
    <property type="match status" value="1"/>
</dbReference>
<dbReference type="PROSITE" id="PS00745">
    <property type="entry name" value="RF_PROK_I"/>
    <property type="match status" value="1"/>
</dbReference>
<dbReference type="GO" id="GO:0043022">
    <property type="term" value="F:ribosome binding"/>
    <property type="evidence" value="ECO:0007669"/>
    <property type="project" value="TreeGrafter"/>
</dbReference>
<dbReference type="AlphaFoldDB" id="A0A5K7YVS7"/>
<dbReference type="GO" id="GO:0072344">
    <property type="term" value="P:rescue of stalled ribosome"/>
    <property type="evidence" value="ECO:0007669"/>
    <property type="project" value="TreeGrafter"/>
</dbReference>
<dbReference type="Proteomes" id="UP000427906">
    <property type="component" value="Chromosome"/>
</dbReference>
<evidence type="ECO:0000313" key="4">
    <source>
        <dbReference type="EMBL" id="BBO71171.1"/>
    </source>
</evidence>
<keyword evidence="5" id="KW-1185">Reference proteome</keyword>
<evidence type="ECO:0000256" key="1">
    <source>
        <dbReference type="ARBA" id="ARBA00010835"/>
    </source>
</evidence>
<evidence type="ECO:0000259" key="3">
    <source>
        <dbReference type="PROSITE" id="PS00745"/>
    </source>
</evidence>
<dbReference type="EMBL" id="AP021874">
    <property type="protein sequence ID" value="BBO71171.1"/>
    <property type="molecule type" value="Genomic_DNA"/>
</dbReference>
<feature type="region of interest" description="Disordered" evidence="2">
    <location>
        <begin position="105"/>
        <end position="137"/>
    </location>
</feature>
<name>A0A5K7YVS7_9BACT</name>
<dbReference type="SUPFAM" id="SSF75620">
    <property type="entry name" value="Release factor"/>
    <property type="match status" value="1"/>
</dbReference>
<dbReference type="GO" id="GO:0003747">
    <property type="term" value="F:translation release factor activity"/>
    <property type="evidence" value="ECO:0007669"/>
    <property type="project" value="InterPro"/>
</dbReference>
<dbReference type="NCBIfam" id="NF006718">
    <property type="entry name" value="PRK09256.1"/>
    <property type="match status" value="1"/>
</dbReference>
<comment type="similarity">
    <text evidence="1">Belongs to the prokaryotic/mitochondrial release factor family.</text>
</comment>
<sequence length="137" mass="15413">MLVISNRLAIPEGEFEISAIRSQGAGGQNVNKVASAVHLRFDIGASSLPDPVKAQLLRGRDRRITKNGVIVIKAQEHRTFEKNREAACMRLVQMVRGALVPIRKRKPTRPTRGSARRRLDSKTRRGRQKALRRKVTL</sequence>